<dbReference type="InterPro" id="IPR029058">
    <property type="entry name" value="AB_hydrolase_fold"/>
</dbReference>
<evidence type="ECO:0000313" key="4">
    <source>
        <dbReference type="Proteomes" id="UP000598775"/>
    </source>
</evidence>
<dbReference type="GO" id="GO:0004185">
    <property type="term" value="F:serine-type carboxypeptidase activity"/>
    <property type="evidence" value="ECO:0007669"/>
    <property type="project" value="InterPro"/>
</dbReference>
<dbReference type="InterPro" id="IPR033124">
    <property type="entry name" value="Ser_caboxypep_his_AS"/>
</dbReference>
<name>A0A917B4A3_9MICO</name>
<dbReference type="AlphaFoldDB" id="A0A917B4A3"/>
<evidence type="ECO:0000259" key="2">
    <source>
        <dbReference type="Pfam" id="PF00561"/>
    </source>
</evidence>
<dbReference type="InterPro" id="IPR000073">
    <property type="entry name" value="AB_hydrolase_1"/>
</dbReference>
<keyword evidence="1 3" id="KW-0378">Hydrolase</keyword>
<feature type="domain" description="AB hydrolase-1" evidence="2">
    <location>
        <begin position="43"/>
        <end position="161"/>
    </location>
</feature>
<protein>
    <submittedName>
        <fullName evidence="3">Hydrolase</fullName>
    </submittedName>
</protein>
<dbReference type="PANTHER" id="PTHR43329">
    <property type="entry name" value="EPOXIDE HYDROLASE"/>
    <property type="match status" value="1"/>
</dbReference>
<dbReference type="InterPro" id="IPR000639">
    <property type="entry name" value="Epox_hydrolase-like"/>
</dbReference>
<reference evidence="3 4" key="1">
    <citation type="journal article" date="2014" name="Int. J. Syst. Evol. Microbiol.">
        <title>Complete genome sequence of Corynebacterium casei LMG S-19264T (=DSM 44701T), isolated from a smear-ripened cheese.</title>
        <authorList>
            <consortium name="US DOE Joint Genome Institute (JGI-PGF)"/>
            <person name="Walter F."/>
            <person name="Albersmeier A."/>
            <person name="Kalinowski J."/>
            <person name="Ruckert C."/>
        </authorList>
    </citation>
    <scope>NUCLEOTIDE SEQUENCE [LARGE SCALE GENOMIC DNA]</scope>
    <source>
        <strain evidence="3 4">CGMCC 1.12976</strain>
    </source>
</reference>
<dbReference type="PRINTS" id="PR00412">
    <property type="entry name" value="EPOXHYDRLASE"/>
</dbReference>
<evidence type="ECO:0000313" key="3">
    <source>
        <dbReference type="EMBL" id="GGF19434.1"/>
    </source>
</evidence>
<evidence type="ECO:0000256" key="1">
    <source>
        <dbReference type="ARBA" id="ARBA00022801"/>
    </source>
</evidence>
<sequence length="296" mass="31632">MVTNSNHVEEAMTTELNALLIDEISVCTNGTRLNVATAGSGSPVLLMHGFPHTWRVWSAIIPVLAETHRVIAPDLRGLGASQRDTTGYDARNLATDMLGVLDALDEPQAAVVAIDAGAPPAFLLGLEHPARVSRLVLMESTIGRLPGAEDFFRAGPPWWFGFHAVPGLAETVLEGHEAEYIDFFLRQGTANGAGVDVGIRDAFVRAYVGRDSLRAAFEHYRAMPTNAAQIAEATANHRLTIPTLAIGGQVVGAATGGQLQPISDHFENILIPSSGHIVPLDQPAELLTRLLPFLMA</sequence>
<proteinExistence type="predicted"/>
<dbReference type="SUPFAM" id="SSF53474">
    <property type="entry name" value="alpha/beta-Hydrolases"/>
    <property type="match status" value="1"/>
</dbReference>
<gene>
    <name evidence="3" type="ORF">GCM10011399_11290</name>
</gene>
<dbReference type="PRINTS" id="PR00111">
    <property type="entry name" value="ABHYDROLASE"/>
</dbReference>
<dbReference type="EMBL" id="BMGP01000002">
    <property type="protein sequence ID" value="GGF19434.1"/>
    <property type="molecule type" value="Genomic_DNA"/>
</dbReference>
<dbReference type="Pfam" id="PF00561">
    <property type="entry name" value="Abhydrolase_1"/>
    <property type="match status" value="1"/>
</dbReference>
<dbReference type="Gene3D" id="3.40.50.1820">
    <property type="entry name" value="alpha/beta hydrolase"/>
    <property type="match status" value="1"/>
</dbReference>
<dbReference type="PROSITE" id="PS00560">
    <property type="entry name" value="CARBOXYPEPT_SER_HIS"/>
    <property type="match status" value="1"/>
</dbReference>
<comment type="caution">
    <text evidence="3">The sequence shown here is derived from an EMBL/GenBank/DDBJ whole genome shotgun (WGS) entry which is preliminary data.</text>
</comment>
<organism evidence="3 4">
    <name type="scientific">Subtercola lobariae</name>
    <dbReference type="NCBI Taxonomy" id="1588641"/>
    <lineage>
        <taxon>Bacteria</taxon>
        <taxon>Bacillati</taxon>
        <taxon>Actinomycetota</taxon>
        <taxon>Actinomycetes</taxon>
        <taxon>Micrococcales</taxon>
        <taxon>Microbacteriaceae</taxon>
        <taxon>Subtercola</taxon>
    </lineage>
</organism>
<keyword evidence="4" id="KW-1185">Reference proteome</keyword>
<accession>A0A917B4A3</accession>
<dbReference type="Proteomes" id="UP000598775">
    <property type="component" value="Unassembled WGS sequence"/>
</dbReference>